<evidence type="ECO:0000256" key="6">
    <source>
        <dbReference type="ARBA" id="ARBA00029628"/>
    </source>
</evidence>
<keyword evidence="5" id="KW-0804">Transcription</keyword>
<comment type="similarity">
    <text evidence="1">Belongs to the CcdB toxin family.</text>
</comment>
<dbReference type="InterPro" id="IPR011067">
    <property type="entry name" value="Plasmid_toxin/cell-grow_inhib"/>
</dbReference>
<accession>A0ABR6YF06</accession>
<reference evidence="8 9" key="1">
    <citation type="submission" date="2020-08" db="EMBL/GenBank/DDBJ databases">
        <title>Novel species isolated from subtropical streams in China.</title>
        <authorList>
            <person name="Lu H."/>
        </authorList>
    </citation>
    <scope>NUCLEOTIDE SEQUENCE [LARGE SCALE GENOMIC DNA]</scope>
    <source>
        <strain evidence="8 9">LX15W</strain>
    </source>
</reference>
<evidence type="ECO:0000256" key="4">
    <source>
        <dbReference type="ARBA" id="ARBA00023015"/>
    </source>
</evidence>
<evidence type="ECO:0000256" key="3">
    <source>
        <dbReference type="ARBA" id="ARBA00022491"/>
    </source>
</evidence>
<evidence type="ECO:0000313" key="9">
    <source>
        <dbReference type="Proteomes" id="UP000624279"/>
    </source>
</evidence>
<keyword evidence="9" id="KW-1185">Reference proteome</keyword>
<sequence length="45" mass="4891">MARFDVYANTGKSKKATPFLIDVQSNVISGLATRIVIPLHDLSTT</sequence>
<proteinExistence type="inferred from homology"/>
<dbReference type="InterPro" id="IPR002712">
    <property type="entry name" value="CcdB"/>
</dbReference>
<dbReference type="Proteomes" id="UP000624279">
    <property type="component" value="Unassembled WGS sequence"/>
</dbReference>
<dbReference type="EMBL" id="JACOGA010000016">
    <property type="protein sequence ID" value="MBC3875161.1"/>
    <property type="molecule type" value="Genomic_DNA"/>
</dbReference>
<dbReference type="Pfam" id="PF01845">
    <property type="entry name" value="CcdB"/>
    <property type="match status" value="1"/>
</dbReference>
<evidence type="ECO:0000256" key="1">
    <source>
        <dbReference type="ARBA" id="ARBA00005230"/>
    </source>
</evidence>
<evidence type="ECO:0000256" key="2">
    <source>
        <dbReference type="ARBA" id="ARBA00015075"/>
    </source>
</evidence>
<dbReference type="Gene3D" id="2.30.30.110">
    <property type="match status" value="1"/>
</dbReference>
<protein>
    <recommendedName>
        <fullName evidence="2">Toxin CcdB</fullName>
    </recommendedName>
    <alternativeName>
        <fullName evidence="7">Cytotoxic protein CcdB</fullName>
    </alternativeName>
    <alternativeName>
        <fullName evidence="6">Protein LetD</fullName>
    </alternativeName>
</protein>
<evidence type="ECO:0000313" key="8">
    <source>
        <dbReference type="EMBL" id="MBC3875161.1"/>
    </source>
</evidence>
<organism evidence="8 9">
    <name type="scientific">Undibacterium flavidum</name>
    <dbReference type="NCBI Taxonomy" id="2762297"/>
    <lineage>
        <taxon>Bacteria</taxon>
        <taxon>Pseudomonadati</taxon>
        <taxon>Pseudomonadota</taxon>
        <taxon>Betaproteobacteria</taxon>
        <taxon>Burkholderiales</taxon>
        <taxon>Oxalobacteraceae</taxon>
        <taxon>Undibacterium</taxon>
    </lineage>
</organism>
<gene>
    <name evidence="8" type="ORF">H8K55_16360</name>
</gene>
<dbReference type="RefSeq" id="WP_186943134.1">
    <property type="nucleotide sequence ID" value="NZ_JACOGA010000016.1"/>
</dbReference>
<comment type="caution">
    <text evidence="8">The sequence shown here is derived from an EMBL/GenBank/DDBJ whole genome shotgun (WGS) entry which is preliminary data.</text>
</comment>
<evidence type="ECO:0000256" key="7">
    <source>
        <dbReference type="ARBA" id="ARBA00033135"/>
    </source>
</evidence>
<dbReference type="SUPFAM" id="SSF50118">
    <property type="entry name" value="Cell growth inhibitor/plasmid maintenance toxic component"/>
    <property type="match status" value="1"/>
</dbReference>
<keyword evidence="4" id="KW-0805">Transcription regulation</keyword>
<keyword evidence="3" id="KW-0678">Repressor</keyword>
<evidence type="ECO:0000256" key="5">
    <source>
        <dbReference type="ARBA" id="ARBA00023163"/>
    </source>
</evidence>
<name>A0ABR6YF06_9BURK</name>